<evidence type="ECO:0000313" key="2">
    <source>
        <dbReference type="Proteomes" id="UP001598448"/>
    </source>
</evidence>
<dbReference type="InterPro" id="IPR045993">
    <property type="entry name" value="DUF5949"/>
</dbReference>
<evidence type="ECO:0000313" key="1">
    <source>
        <dbReference type="EMBL" id="MFD5102850.1"/>
    </source>
</evidence>
<comment type="caution">
    <text evidence="1">The sequence shown here is derived from an EMBL/GenBank/DDBJ whole genome shotgun (WGS) entry which is preliminary data.</text>
</comment>
<reference evidence="1 2" key="1">
    <citation type="submission" date="2024-09" db="EMBL/GenBank/DDBJ databases">
        <title>The Natural Products Discovery Center: Release of the First 8490 Sequenced Strains for Exploring Actinobacteria Biosynthetic Diversity.</title>
        <authorList>
            <person name="Kalkreuter E."/>
            <person name="Kautsar S.A."/>
            <person name="Yang D."/>
            <person name="Bader C.D."/>
            <person name="Teijaro C.N."/>
            <person name="Fluegel L."/>
            <person name="Davis C.M."/>
            <person name="Simpson J.R."/>
            <person name="Lauterbach L."/>
            <person name="Steele A.D."/>
            <person name="Gui C."/>
            <person name="Meng S."/>
            <person name="Li G."/>
            <person name="Viehrig K."/>
            <person name="Ye F."/>
            <person name="Su P."/>
            <person name="Kiefer A.F."/>
            <person name="Nichols A."/>
            <person name="Cepeda A.J."/>
            <person name="Yan W."/>
            <person name="Fan B."/>
            <person name="Jiang Y."/>
            <person name="Adhikari A."/>
            <person name="Zheng C.-J."/>
            <person name="Schuster L."/>
            <person name="Cowan T.M."/>
            <person name="Smanski M.J."/>
            <person name="Chevrette M.G."/>
            <person name="De Carvalho L.P.S."/>
            <person name="Shen B."/>
        </authorList>
    </citation>
    <scope>NUCLEOTIDE SEQUENCE [LARGE SCALE GENOMIC DNA]</scope>
    <source>
        <strain evidence="1 2">NPDC058348</strain>
    </source>
</reference>
<proteinExistence type="predicted"/>
<sequence length="168" mass="17832">MTSQTAETAQTPVEQSHLGTISVIAWSGENIDDGRDMAFLLAYSLGDGTAGPEAGERAVRLLLEQTGLPVGAGITDASRSKEPISLLVESGSASLTMPSLRVQSLVPEEWIAAALRRKQVHFIFTTRPWPEGKPGVPVEAEALKAFVADEDVLAASAHCVIPVTTLRK</sequence>
<keyword evidence="2" id="KW-1185">Reference proteome</keyword>
<dbReference type="EMBL" id="JBHXIJ010000296">
    <property type="protein sequence ID" value="MFD5102850.1"/>
    <property type="molecule type" value="Genomic_DNA"/>
</dbReference>
<name>A0ABW6FUB4_9ACTN</name>
<dbReference type="RefSeq" id="WP_386720375.1">
    <property type="nucleotide sequence ID" value="NZ_JBHXIJ010000296.1"/>
</dbReference>
<dbReference type="Proteomes" id="UP001598448">
    <property type="component" value="Unassembled WGS sequence"/>
</dbReference>
<gene>
    <name evidence="1" type="ORF">ACFWJN_28315</name>
</gene>
<dbReference type="Pfam" id="PF19374">
    <property type="entry name" value="DUF5949"/>
    <property type="match status" value="1"/>
</dbReference>
<protein>
    <submittedName>
        <fullName evidence="1">DUF5949 family protein</fullName>
    </submittedName>
</protein>
<accession>A0ABW6FUB4</accession>
<organism evidence="1 2">
    <name type="scientific">Streptomyces albidochromogenes</name>
    <dbReference type="NCBI Taxonomy" id="329524"/>
    <lineage>
        <taxon>Bacteria</taxon>
        <taxon>Bacillati</taxon>
        <taxon>Actinomycetota</taxon>
        <taxon>Actinomycetes</taxon>
        <taxon>Kitasatosporales</taxon>
        <taxon>Streptomycetaceae</taxon>
        <taxon>Streptomyces</taxon>
    </lineage>
</organism>